<dbReference type="Proteomes" id="UP000295252">
    <property type="component" value="Unassembled WGS sequence"/>
</dbReference>
<keyword evidence="2" id="KW-1185">Reference proteome</keyword>
<gene>
    <name evidence="1" type="ORF">GSCOC_T00036102001</name>
</gene>
<proteinExistence type="predicted"/>
<protein>
    <submittedName>
        <fullName evidence="1">DH200=94 genomic scaffold, scaffold_67</fullName>
    </submittedName>
</protein>
<dbReference type="Gene3D" id="3.40.50.2000">
    <property type="entry name" value="Glycogen Phosphorylase B"/>
    <property type="match status" value="1"/>
</dbReference>
<dbReference type="SUPFAM" id="SSF53756">
    <property type="entry name" value="UDP-Glycosyltransferase/glycogen phosphorylase"/>
    <property type="match status" value="1"/>
</dbReference>
<sequence length="44" mass="4838">MGEIHPKPRPVLLSYPLQGHVVPSIHLAKKLASSGFIITFINTE</sequence>
<dbReference type="STRING" id="49390.A0A068UW18"/>
<accession>A0A068UW18</accession>
<dbReference type="InParanoid" id="A0A068UW18"/>
<evidence type="ECO:0000313" key="2">
    <source>
        <dbReference type="Proteomes" id="UP000295252"/>
    </source>
</evidence>
<organism evidence="1 2">
    <name type="scientific">Coffea canephora</name>
    <name type="common">Robusta coffee</name>
    <dbReference type="NCBI Taxonomy" id="49390"/>
    <lineage>
        <taxon>Eukaryota</taxon>
        <taxon>Viridiplantae</taxon>
        <taxon>Streptophyta</taxon>
        <taxon>Embryophyta</taxon>
        <taxon>Tracheophyta</taxon>
        <taxon>Spermatophyta</taxon>
        <taxon>Magnoliopsida</taxon>
        <taxon>eudicotyledons</taxon>
        <taxon>Gunneridae</taxon>
        <taxon>Pentapetalae</taxon>
        <taxon>asterids</taxon>
        <taxon>lamiids</taxon>
        <taxon>Gentianales</taxon>
        <taxon>Rubiaceae</taxon>
        <taxon>Ixoroideae</taxon>
        <taxon>Gardenieae complex</taxon>
        <taxon>Bertiereae - Coffeeae clade</taxon>
        <taxon>Coffeeae</taxon>
        <taxon>Coffea</taxon>
    </lineage>
</organism>
<reference evidence="2" key="1">
    <citation type="journal article" date="2014" name="Science">
        <title>The coffee genome provides insight into the convergent evolution of caffeine biosynthesis.</title>
        <authorList>
            <person name="Denoeud F."/>
            <person name="Carretero-Paulet L."/>
            <person name="Dereeper A."/>
            <person name="Droc G."/>
            <person name="Guyot R."/>
            <person name="Pietrella M."/>
            <person name="Zheng C."/>
            <person name="Alberti A."/>
            <person name="Anthony F."/>
            <person name="Aprea G."/>
            <person name="Aury J.M."/>
            <person name="Bento P."/>
            <person name="Bernard M."/>
            <person name="Bocs S."/>
            <person name="Campa C."/>
            <person name="Cenci A."/>
            <person name="Combes M.C."/>
            <person name="Crouzillat D."/>
            <person name="Da Silva C."/>
            <person name="Daddiego L."/>
            <person name="De Bellis F."/>
            <person name="Dussert S."/>
            <person name="Garsmeur O."/>
            <person name="Gayraud T."/>
            <person name="Guignon V."/>
            <person name="Jahn K."/>
            <person name="Jamilloux V."/>
            <person name="Joet T."/>
            <person name="Labadie K."/>
            <person name="Lan T."/>
            <person name="Leclercq J."/>
            <person name="Lepelley M."/>
            <person name="Leroy T."/>
            <person name="Li L.T."/>
            <person name="Librado P."/>
            <person name="Lopez L."/>
            <person name="Munoz A."/>
            <person name="Noel B."/>
            <person name="Pallavicini A."/>
            <person name="Perrotta G."/>
            <person name="Poncet V."/>
            <person name="Pot D."/>
            <person name="Priyono X."/>
            <person name="Rigoreau M."/>
            <person name="Rouard M."/>
            <person name="Rozas J."/>
            <person name="Tranchant-Dubreuil C."/>
            <person name="VanBuren R."/>
            <person name="Zhang Q."/>
            <person name="Andrade A.C."/>
            <person name="Argout X."/>
            <person name="Bertrand B."/>
            <person name="de Kochko A."/>
            <person name="Graziosi G."/>
            <person name="Henry R.J."/>
            <person name="Jayarama X."/>
            <person name="Ming R."/>
            <person name="Nagai C."/>
            <person name="Rounsley S."/>
            <person name="Sankoff D."/>
            <person name="Giuliano G."/>
            <person name="Albert V.A."/>
            <person name="Wincker P."/>
            <person name="Lashermes P."/>
        </authorList>
    </citation>
    <scope>NUCLEOTIDE SEQUENCE [LARGE SCALE GENOMIC DNA]</scope>
    <source>
        <strain evidence="2">cv. DH200-94</strain>
    </source>
</reference>
<name>A0A068UW18_COFCA</name>
<dbReference type="EMBL" id="HG739151">
    <property type="protein sequence ID" value="CDP12502.1"/>
    <property type="molecule type" value="Genomic_DNA"/>
</dbReference>
<dbReference type="Gramene" id="CDP12502">
    <property type="protein sequence ID" value="CDP12502"/>
    <property type="gene ID" value="GSCOC_T00036102001"/>
</dbReference>
<evidence type="ECO:0000313" key="1">
    <source>
        <dbReference type="EMBL" id="CDP12502.1"/>
    </source>
</evidence>
<dbReference type="AlphaFoldDB" id="A0A068UW18"/>
<dbReference type="PhylomeDB" id="A0A068UW18"/>